<feature type="domain" description="TonB-dependent receptor plug" evidence="12">
    <location>
        <begin position="48"/>
        <end position="155"/>
    </location>
</feature>
<keyword evidence="3 8" id="KW-1134">Transmembrane beta strand</keyword>
<keyword evidence="7 8" id="KW-0998">Cell outer membrane</keyword>
<gene>
    <name evidence="13" type="ORF">PbJCM13498_20430</name>
</gene>
<dbReference type="InterPro" id="IPR012910">
    <property type="entry name" value="Plug_dom"/>
</dbReference>
<dbReference type="Proteomes" id="UP000391834">
    <property type="component" value="Unassembled WGS sequence"/>
</dbReference>
<evidence type="ECO:0000256" key="10">
    <source>
        <dbReference type="SAM" id="SignalP"/>
    </source>
</evidence>
<dbReference type="InterPro" id="IPR036942">
    <property type="entry name" value="Beta-barrel_TonB_sf"/>
</dbReference>
<dbReference type="InterPro" id="IPR023996">
    <property type="entry name" value="TonB-dep_OMP_SusC/RagA"/>
</dbReference>
<name>A0A5M4AZ55_9BACT</name>
<dbReference type="InterPro" id="IPR000531">
    <property type="entry name" value="Beta-barrel_TonB"/>
</dbReference>
<proteinExistence type="inferred from homology"/>
<evidence type="ECO:0000256" key="3">
    <source>
        <dbReference type="ARBA" id="ARBA00022452"/>
    </source>
</evidence>
<accession>A0A5M4AZ55</accession>
<dbReference type="SUPFAM" id="SSF56935">
    <property type="entry name" value="Porins"/>
    <property type="match status" value="1"/>
</dbReference>
<dbReference type="Pfam" id="PF00593">
    <property type="entry name" value="TonB_dep_Rec_b-barrel"/>
    <property type="match status" value="1"/>
</dbReference>
<sequence length="888" mass="98470">MNKQTILLLGICLQLLTFLPVNGQPESDPTVNDTTIVIPKPSQTLLSQRDVTGSAVSLDSADFNKGYVVSPWALILGKVAGLQITSNSGAPGTGFTIVNRGETSLFTNSAPLVVVDGMALGTIPPDINPNDIAGIRVLKSTSAVAIYGERAANGAVIITTKRGGDKLRVSYSGQFGLSVLPKKVPVFSGDEFRGLVDNFYSNYYYIPGVSLSAGEANTDWQKEIYRTATVQDHHVSVSGNGNTVPFRLSLGNTHQNGIVKTSLYDRTTAGLSVNPEFFDHQLSIDLNAHGIFSNNRVADPNAVKNAVTFDPTRPVKDGSPYGGYYTWQDPSAQLSSVYPSNPVALLNQKNDEIKRNRLIGNIKVDYRLHFLPDMHVVLNYGMDHTDNKDHTMTDATAAWTIQNYGAGEIRLNDETFKNQETDLYLNYRKSFGEGANTLDATAGYSSYRHTYTDHFSRTTADATYTIGTYDYSMKDNQHSKYVRVNYSHLNKYAFNVSVRQDGFSFYNDKNRNHLSILGAFRYHLKEEPFLKNSQTFSKLDFTAGFGTTGAHWPIPGFVNYTVDPDIKHARVSSSEVGFDFALTQSRIQGSVEFYSKISDDLYLKMITPTGGSFGNYVMTNGGKIRNSGIELTLSAPIISNNEWQWQINANASFNNNKINDLNSEVSVYEATGALLGSYDGLSYTNSDPYMRVQTVGYPTNSFYVLRQVYDSKGQPVEGVFLDANGNETNGGNLDNRYHYKHVAPNVMMGLSSSLRHHEWDLSFSGRLQLGNYVYNNVDEESAYLNIYSAPGFFRNISRSVNDSHFDNPYAYSDYYVQNAGFFRMDYISLGRTFDHVSGSQFNLHVAANVQNAFVISGYKGQDPELAGGVDNYMYPRARTFSLSVKVSY</sequence>
<dbReference type="Pfam" id="PF07715">
    <property type="entry name" value="Plug"/>
    <property type="match status" value="1"/>
</dbReference>
<organism evidence="13 14">
    <name type="scientific">Prolixibacter bellariivorans</name>
    <dbReference type="NCBI Taxonomy" id="314319"/>
    <lineage>
        <taxon>Bacteria</taxon>
        <taxon>Pseudomonadati</taxon>
        <taxon>Bacteroidota</taxon>
        <taxon>Bacteroidia</taxon>
        <taxon>Marinilabiliales</taxon>
        <taxon>Prolixibacteraceae</taxon>
        <taxon>Prolixibacter</taxon>
    </lineage>
</organism>
<keyword evidence="2 8" id="KW-0813">Transport</keyword>
<dbReference type="InterPro" id="IPR039426">
    <property type="entry name" value="TonB-dep_rcpt-like"/>
</dbReference>
<keyword evidence="10" id="KW-0732">Signal</keyword>
<evidence type="ECO:0000256" key="7">
    <source>
        <dbReference type="ARBA" id="ARBA00023237"/>
    </source>
</evidence>
<feature type="chain" id="PRO_5024462706" evidence="10">
    <location>
        <begin position="24"/>
        <end position="888"/>
    </location>
</feature>
<protein>
    <submittedName>
        <fullName evidence="13">SusC/RagA family TonB-linked outer membrane protein</fullName>
    </submittedName>
</protein>
<reference evidence="13 14" key="1">
    <citation type="submission" date="2019-10" db="EMBL/GenBank/DDBJ databases">
        <title>Prolixibacter strains distinguished by the presence of nitrate reductase genes were adept at nitrate-dependent anaerobic corrosion of metallic iron and carbon steel.</title>
        <authorList>
            <person name="Iino T."/>
            <person name="Shono N."/>
            <person name="Ito K."/>
            <person name="Nakamura R."/>
            <person name="Sueoka K."/>
            <person name="Harayama S."/>
            <person name="Ohkuma M."/>
        </authorList>
    </citation>
    <scope>NUCLEOTIDE SEQUENCE [LARGE SCALE GENOMIC DNA]</scope>
    <source>
        <strain evidence="13 14">JCM 13498</strain>
    </source>
</reference>
<evidence type="ECO:0000256" key="5">
    <source>
        <dbReference type="ARBA" id="ARBA00023077"/>
    </source>
</evidence>
<evidence type="ECO:0000256" key="1">
    <source>
        <dbReference type="ARBA" id="ARBA00004571"/>
    </source>
</evidence>
<dbReference type="Gene3D" id="2.40.170.20">
    <property type="entry name" value="TonB-dependent receptor, beta-barrel domain"/>
    <property type="match status" value="1"/>
</dbReference>
<keyword evidence="14" id="KW-1185">Reference proteome</keyword>
<dbReference type="EMBL" id="BLAX01000001">
    <property type="protein sequence ID" value="GET33180.1"/>
    <property type="molecule type" value="Genomic_DNA"/>
</dbReference>
<dbReference type="RefSeq" id="WP_027585258.1">
    <property type="nucleotide sequence ID" value="NZ_BLAX01000001.1"/>
</dbReference>
<dbReference type="Gene3D" id="2.170.130.10">
    <property type="entry name" value="TonB-dependent receptor, plug domain"/>
    <property type="match status" value="1"/>
</dbReference>
<dbReference type="NCBIfam" id="TIGR04056">
    <property type="entry name" value="OMP_RagA_SusC"/>
    <property type="match status" value="1"/>
</dbReference>
<evidence type="ECO:0000256" key="4">
    <source>
        <dbReference type="ARBA" id="ARBA00022692"/>
    </source>
</evidence>
<evidence type="ECO:0000259" key="12">
    <source>
        <dbReference type="Pfam" id="PF07715"/>
    </source>
</evidence>
<evidence type="ECO:0000256" key="9">
    <source>
        <dbReference type="RuleBase" id="RU003357"/>
    </source>
</evidence>
<feature type="signal peptide" evidence="10">
    <location>
        <begin position="1"/>
        <end position="23"/>
    </location>
</feature>
<keyword evidence="6 8" id="KW-0472">Membrane</keyword>
<feature type="domain" description="TonB-dependent receptor-like beta-barrel" evidence="11">
    <location>
        <begin position="309"/>
        <end position="686"/>
    </location>
</feature>
<evidence type="ECO:0000259" key="11">
    <source>
        <dbReference type="Pfam" id="PF00593"/>
    </source>
</evidence>
<dbReference type="PROSITE" id="PS52016">
    <property type="entry name" value="TONB_DEPENDENT_REC_3"/>
    <property type="match status" value="1"/>
</dbReference>
<comment type="similarity">
    <text evidence="8 9">Belongs to the TonB-dependent receptor family.</text>
</comment>
<evidence type="ECO:0000313" key="13">
    <source>
        <dbReference type="EMBL" id="GET33180.1"/>
    </source>
</evidence>
<keyword evidence="4 8" id="KW-0812">Transmembrane</keyword>
<comment type="caution">
    <text evidence="13">The sequence shown here is derived from an EMBL/GenBank/DDBJ whole genome shotgun (WGS) entry which is preliminary data.</text>
</comment>
<keyword evidence="5 9" id="KW-0798">TonB box</keyword>
<comment type="subcellular location">
    <subcellularLocation>
        <location evidence="1 8">Cell outer membrane</location>
        <topology evidence="1 8">Multi-pass membrane protein</topology>
    </subcellularLocation>
</comment>
<dbReference type="AlphaFoldDB" id="A0A5M4AZ55"/>
<evidence type="ECO:0000256" key="2">
    <source>
        <dbReference type="ARBA" id="ARBA00022448"/>
    </source>
</evidence>
<evidence type="ECO:0000256" key="8">
    <source>
        <dbReference type="PROSITE-ProRule" id="PRU01360"/>
    </source>
</evidence>
<dbReference type="InterPro" id="IPR037066">
    <property type="entry name" value="Plug_dom_sf"/>
</dbReference>
<evidence type="ECO:0000313" key="14">
    <source>
        <dbReference type="Proteomes" id="UP000391834"/>
    </source>
</evidence>
<evidence type="ECO:0000256" key="6">
    <source>
        <dbReference type="ARBA" id="ARBA00023136"/>
    </source>
</evidence>
<dbReference type="OrthoDB" id="9768177at2"/>
<dbReference type="GO" id="GO:0009279">
    <property type="term" value="C:cell outer membrane"/>
    <property type="evidence" value="ECO:0007669"/>
    <property type="project" value="UniProtKB-SubCell"/>
</dbReference>